<dbReference type="RefSeq" id="WP_229525178.1">
    <property type="nucleotide sequence ID" value="NZ_JAFFQR010000087.1"/>
</dbReference>
<evidence type="ECO:0000259" key="2">
    <source>
        <dbReference type="PROSITE" id="PS51898"/>
    </source>
</evidence>
<dbReference type="CDD" id="cd00397">
    <property type="entry name" value="DNA_BRE_C"/>
    <property type="match status" value="1"/>
</dbReference>
<accession>A0ABW4DK60</accession>
<dbReference type="EMBL" id="JBHTNZ010000075">
    <property type="protein sequence ID" value="MFD1464148.1"/>
    <property type="molecule type" value="Genomic_DNA"/>
</dbReference>
<protein>
    <submittedName>
        <fullName evidence="3">Tyrosine-type recombinase/integrase</fullName>
    </submittedName>
</protein>
<dbReference type="Pfam" id="PF00589">
    <property type="entry name" value="Phage_integrase"/>
    <property type="match status" value="1"/>
</dbReference>
<keyword evidence="4" id="KW-1185">Reference proteome</keyword>
<dbReference type="Gene3D" id="1.10.443.10">
    <property type="entry name" value="Intergrase catalytic core"/>
    <property type="match status" value="1"/>
</dbReference>
<gene>
    <name evidence="3" type="ORF">ACFQ5D_22985</name>
</gene>
<dbReference type="SUPFAM" id="SSF56349">
    <property type="entry name" value="DNA breaking-rejoining enzymes"/>
    <property type="match status" value="1"/>
</dbReference>
<sequence>MACSSLESSWKKKYTDRGIRKILSKYSEEAGLVQNLSPHKLRHFLLTWLKKQGIDDALIQPYSGHESRKSLEIYSKLAITDA</sequence>
<reference evidence="4" key="1">
    <citation type="journal article" date="2019" name="Int. J. Syst. Evol. Microbiol.">
        <title>The Global Catalogue of Microorganisms (GCM) 10K type strain sequencing project: providing services to taxonomists for standard genome sequencing and annotation.</title>
        <authorList>
            <consortium name="The Broad Institute Genomics Platform"/>
            <consortium name="The Broad Institute Genome Sequencing Center for Infectious Disease"/>
            <person name="Wu L."/>
            <person name="Ma J."/>
        </authorList>
    </citation>
    <scope>NUCLEOTIDE SEQUENCE [LARGE SCALE GENOMIC DNA]</scope>
    <source>
        <strain evidence="4">CCM 9147</strain>
    </source>
</reference>
<dbReference type="PROSITE" id="PS51898">
    <property type="entry name" value="TYR_RECOMBINASE"/>
    <property type="match status" value="1"/>
</dbReference>
<evidence type="ECO:0000256" key="1">
    <source>
        <dbReference type="ARBA" id="ARBA00023172"/>
    </source>
</evidence>
<dbReference type="InterPro" id="IPR013762">
    <property type="entry name" value="Integrase-like_cat_sf"/>
</dbReference>
<name>A0ABW4DK60_9BACL</name>
<dbReference type="InterPro" id="IPR011010">
    <property type="entry name" value="DNA_brk_join_enz"/>
</dbReference>
<comment type="caution">
    <text evidence="3">The sequence shown here is derived from an EMBL/GenBank/DDBJ whole genome shotgun (WGS) entry which is preliminary data.</text>
</comment>
<feature type="domain" description="Tyr recombinase" evidence="2">
    <location>
        <begin position="1"/>
        <end position="82"/>
    </location>
</feature>
<proteinExistence type="predicted"/>
<evidence type="ECO:0000313" key="4">
    <source>
        <dbReference type="Proteomes" id="UP001597340"/>
    </source>
</evidence>
<evidence type="ECO:0000313" key="3">
    <source>
        <dbReference type="EMBL" id="MFD1464148.1"/>
    </source>
</evidence>
<keyword evidence="1" id="KW-0233">DNA recombination</keyword>
<dbReference type="InterPro" id="IPR002104">
    <property type="entry name" value="Integrase_catalytic"/>
</dbReference>
<dbReference type="Proteomes" id="UP001597340">
    <property type="component" value="Unassembled WGS sequence"/>
</dbReference>
<organism evidence="3 4">
    <name type="scientific">Paenibacillus farraposensis</name>
    <dbReference type="NCBI Taxonomy" id="2807095"/>
    <lineage>
        <taxon>Bacteria</taxon>
        <taxon>Bacillati</taxon>
        <taxon>Bacillota</taxon>
        <taxon>Bacilli</taxon>
        <taxon>Bacillales</taxon>
        <taxon>Paenibacillaceae</taxon>
        <taxon>Paenibacillus</taxon>
    </lineage>
</organism>